<protein>
    <submittedName>
        <fullName evidence="2">Phage integrase family protein</fullName>
    </submittedName>
</protein>
<evidence type="ECO:0000256" key="1">
    <source>
        <dbReference type="ARBA" id="ARBA00023172"/>
    </source>
</evidence>
<reference evidence="2 3" key="1">
    <citation type="submission" date="2016-11" db="EMBL/GenBank/DDBJ databases">
        <authorList>
            <consortium name="Pathogen Informatics"/>
        </authorList>
    </citation>
    <scope>NUCLEOTIDE SEQUENCE [LARGE SCALE GENOMIC DNA]</scope>
    <source>
        <strain evidence="2 3">911</strain>
    </source>
</reference>
<dbReference type="InterPro" id="IPR011010">
    <property type="entry name" value="DNA_brk_join_enz"/>
</dbReference>
<accession>A0A1U0QQB7</accession>
<proteinExistence type="predicted"/>
<dbReference type="EMBL" id="FVGW01000001">
    <property type="protein sequence ID" value="SKL39264.1"/>
    <property type="molecule type" value="Genomic_DNA"/>
</dbReference>
<keyword evidence="1" id="KW-0233">DNA recombination</keyword>
<dbReference type="SUPFAM" id="SSF56349">
    <property type="entry name" value="DNA breaking-rejoining enzymes"/>
    <property type="match status" value="1"/>
</dbReference>
<organism evidence="2 3">
    <name type="scientific">Mycobacteroides abscessus subsp. massiliense</name>
    <dbReference type="NCBI Taxonomy" id="1962118"/>
    <lineage>
        <taxon>Bacteria</taxon>
        <taxon>Bacillati</taxon>
        <taxon>Actinomycetota</taxon>
        <taxon>Actinomycetes</taxon>
        <taxon>Mycobacteriales</taxon>
        <taxon>Mycobacteriaceae</taxon>
        <taxon>Mycobacteroides</taxon>
        <taxon>Mycobacteroides abscessus</taxon>
    </lineage>
</organism>
<dbReference type="InterPro" id="IPR013762">
    <property type="entry name" value="Integrase-like_cat_sf"/>
</dbReference>
<dbReference type="GO" id="GO:0003677">
    <property type="term" value="F:DNA binding"/>
    <property type="evidence" value="ECO:0007669"/>
    <property type="project" value="InterPro"/>
</dbReference>
<evidence type="ECO:0000313" key="3">
    <source>
        <dbReference type="Proteomes" id="UP000190074"/>
    </source>
</evidence>
<dbReference type="Proteomes" id="UP000190074">
    <property type="component" value="Unassembled WGS sequence"/>
</dbReference>
<dbReference type="AlphaFoldDB" id="A0A1U0QQB7"/>
<dbReference type="Gene3D" id="1.10.443.10">
    <property type="entry name" value="Intergrase catalytic core"/>
    <property type="match status" value="1"/>
</dbReference>
<sequence length="695" mass="76148">MTARRSPRESPALWRNPFTAEVRVWPHLAGGPQYGDDPWDLALVANRVNMGERYIHFASAPDVHRMTVKNILMTVAAPDREVVVEAGVIRRGDGTPPAGLYDCFRKLVVIAKWSEDNGTARFADWTQADADRFLDDLRTGQHRAGGVGLTATSIRGYVTTLRLLRECQAILPDALSFFPWAGRSASSVSGEVTHTENTTPPLPWETWAPLITASWVIVDRFSDDIIAAADTRAALPKEPRGPAGANAYNALLDWTEQRGLLPLHTGFGRTKHQRGEPNTTLLEKLLGINANVLNRSSHQYMPDAAALIATAAADPQRATFGGLHVPTAVVSHPDGTSSTWVEELGLGETEYLESVLRAACYVLIASLTGMRDSEIQELTRDSHTTKDGLAALKSIQHKGSNNPDAERRTWWAPRPVIRTIEVLGNLARHDTYLFARSSRNAGSYIPSRDIARLIAFVNDDPAQRPGRGRGLGLEHIAIPKGQAINATSLRRAFSVFATTRPGAELGLGIQLGHSAWRMTTGYMSDGQQRAVRLMDDERKRVLHRDAAALLQDDRPVAGPAAHHVTGFRAQIVASPDRADRLTATLAERLHLGLTNDCMWNPATSSCGGDRPKLGDHVCVGVDCTNALLRPAHIGVIASAIDRIDTYLDEQRGHPALIEQMRRDRANLARIRRELTTAGDTDDLYDDDLDQENGHA</sequence>
<dbReference type="GO" id="GO:0015074">
    <property type="term" value="P:DNA integration"/>
    <property type="evidence" value="ECO:0007669"/>
    <property type="project" value="InterPro"/>
</dbReference>
<dbReference type="GO" id="GO:0006310">
    <property type="term" value="P:DNA recombination"/>
    <property type="evidence" value="ECO:0007669"/>
    <property type="project" value="UniProtKB-KW"/>
</dbReference>
<gene>
    <name evidence="2" type="ORF">SAMEA2259716_00371</name>
</gene>
<evidence type="ECO:0000313" key="2">
    <source>
        <dbReference type="EMBL" id="SKL39264.1"/>
    </source>
</evidence>
<name>A0A1U0QQB7_9MYCO</name>